<evidence type="ECO:0000256" key="1">
    <source>
        <dbReference type="SAM" id="MobiDB-lite"/>
    </source>
</evidence>
<proteinExistence type="predicted"/>
<feature type="region of interest" description="Disordered" evidence="1">
    <location>
        <begin position="37"/>
        <end position="71"/>
    </location>
</feature>
<dbReference type="Proteomes" id="UP001358586">
    <property type="component" value="Chromosome 5"/>
</dbReference>
<evidence type="ECO:0000313" key="2">
    <source>
        <dbReference type="EMBL" id="KAK5833363.1"/>
    </source>
</evidence>
<comment type="caution">
    <text evidence="2">The sequence shown here is derived from an EMBL/GenBank/DDBJ whole genome shotgun (WGS) entry which is preliminary data.</text>
</comment>
<gene>
    <name evidence="2" type="ORF">PVK06_017188</name>
</gene>
<accession>A0ABR0Q377</accession>
<evidence type="ECO:0000313" key="3">
    <source>
        <dbReference type="Proteomes" id="UP001358586"/>
    </source>
</evidence>
<sequence length="139" mass="16005">MQKKLAKIQQDMRDQMLEFQRNVMGQLTQLLAGGLEKGKSPMVNSRDNNEVPPYHPSFTPTNTQPQPNMYPQRMSVNIRPQYQTGTSTQLNFPMDSGYNLGDDLTNPIIFGLDGLAETKKARVELPKQFEDRYKQKRQE</sequence>
<organism evidence="2 3">
    <name type="scientific">Gossypium arboreum</name>
    <name type="common">Tree cotton</name>
    <name type="synonym">Gossypium nanking</name>
    <dbReference type="NCBI Taxonomy" id="29729"/>
    <lineage>
        <taxon>Eukaryota</taxon>
        <taxon>Viridiplantae</taxon>
        <taxon>Streptophyta</taxon>
        <taxon>Embryophyta</taxon>
        <taxon>Tracheophyta</taxon>
        <taxon>Spermatophyta</taxon>
        <taxon>Magnoliopsida</taxon>
        <taxon>eudicotyledons</taxon>
        <taxon>Gunneridae</taxon>
        <taxon>Pentapetalae</taxon>
        <taxon>rosids</taxon>
        <taxon>malvids</taxon>
        <taxon>Malvales</taxon>
        <taxon>Malvaceae</taxon>
        <taxon>Malvoideae</taxon>
        <taxon>Gossypium</taxon>
    </lineage>
</organism>
<dbReference type="EMBL" id="JARKNE010000005">
    <property type="protein sequence ID" value="KAK5833363.1"/>
    <property type="molecule type" value="Genomic_DNA"/>
</dbReference>
<name>A0ABR0Q377_GOSAR</name>
<protein>
    <submittedName>
        <fullName evidence="2">Uncharacterized protein</fullName>
    </submittedName>
</protein>
<feature type="compositionally biased region" description="Polar residues" evidence="1">
    <location>
        <begin position="58"/>
        <end position="71"/>
    </location>
</feature>
<keyword evidence="3" id="KW-1185">Reference proteome</keyword>
<reference evidence="2 3" key="1">
    <citation type="submission" date="2023-03" db="EMBL/GenBank/DDBJ databases">
        <title>WGS of Gossypium arboreum.</title>
        <authorList>
            <person name="Yu D."/>
        </authorList>
    </citation>
    <scope>NUCLEOTIDE SEQUENCE [LARGE SCALE GENOMIC DNA]</scope>
    <source>
        <tissue evidence="2">Leaf</tissue>
    </source>
</reference>